<protein>
    <recommendedName>
        <fullName evidence="1">C-Maf-inducing protein PH domain-containing protein</fullName>
    </recommendedName>
</protein>
<evidence type="ECO:0000313" key="3">
    <source>
        <dbReference type="Proteomes" id="UP000310200"/>
    </source>
</evidence>
<comment type="caution">
    <text evidence="2">The sequence shown here is derived from an EMBL/GenBank/DDBJ whole genome shotgun (WGS) entry which is preliminary data.</text>
</comment>
<feature type="non-terminal residue" evidence="2">
    <location>
        <position position="1"/>
    </location>
</feature>
<feature type="domain" description="C-Maf-inducing protein PH" evidence="1">
    <location>
        <begin position="151"/>
        <end position="244"/>
    </location>
</feature>
<name>A0A4S2JM90_9HYME</name>
<organism evidence="2 3">
    <name type="scientific">Temnothorax longispinosus</name>
    <dbReference type="NCBI Taxonomy" id="300112"/>
    <lineage>
        <taxon>Eukaryota</taxon>
        <taxon>Metazoa</taxon>
        <taxon>Ecdysozoa</taxon>
        <taxon>Arthropoda</taxon>
        <taxon>Hexapoda</taxon>
        <taxon>Insecta</taxon>
        <taxon>Pterygota</taxon>
        <taxon>Neoptera</taxon>
        <taxon>Endopterygota</taxon>
        <taxon>Hymenoptera</taxon>
        <taxon>Apocrita</taxon>
        <taxon>Aculeata</taxon>
        <taxon>Formicoidea</taxon>
        <taxon>Formicidae</taxon>
        <taxon>Myrmicinae</taxon>
        <taxon>Temnothorax</taxon>
    </lineage>
</organism>
<dbReference type="AlphaFoldDB" id="A0A4S2JM90"/>
<dbReference type="Pfam" id="PF23066">
    <property type="entry name" value="PH_21"/>
    <property type="match status" value="2"/>
</dbReference>
<keyword evidence="3" id="KW-1185">Reference proteome</keyword>
<feature type="domain" description="C-Maf-inducing protein PH" evidence="1">
    <location>
        <begin position="3"/>
        <end position="86"/>
    </location>
</feature>
<accession>A0A4S2JM90</accession>
<evidence type="ECO:0000259" key="1">
    <source>
        <dbReference type="Pfam" id="PF23066"/>
    </source>
</evidence>
<proteinExistence type="predicted"/>
<dbReference type="InterPro" id="IPR056429">
    <property type="entry name" value="PH_CMIP"/>
</dbReference>
<sequence length="322" mass="37024">EGDIYIQVCCLNQTRTFVKKILSGKFLRPWETHHLYLNDCCLSFKALTGFLQLPVPYSSMSEIRKYVVARWDPVYKNCLSIVLPNGFFCKTQPVPYSSMSEIWKYVVARWDPAYKNCLSIVLPDGSLLLQDHEGALIPLDMEEKYLSRKATYIQVCCLNQTQTFVKQILSKTHYLYLNDSCLSSKTLTGFLQQPVPYSSMSEIRKYVVARWDPVYKNCFSIVLPDGSLLLQDSNAYTREQFCISEESTELSVNCHSNDSSVRSLRISRLISTSKKLARRYLVRLFEDTNLCAIQAKASHYHAERYPTGTLYLWRASLGATNL</sequence>
<gene>
    <name evidence="2" type="ORF">DBV15_08993</name>
</gene>
<dbReference type="EMBL" id="QBLH01003719">
    <property type="protein sequence ID" value="TGZ35068.1"/>
    <property type="molecule type" value="Genomic_DNA"/>
</dbReference>
<dbReference type="Proteomes" id="UP000310200">
    <property type="component" value="Unassembled WGS sequence"/>
</dbReference>
<reference evidence="2 3" key="1">
    <citation type="journal article" date="2019" name="Philos. Trans. R. Soc. Lond., B, Biol. Sci.">
        <title>Ant behaviour and brain gene expression of defending hosts depend on the ecological success of the intruding social parasite.</title>
        <authorList>
            <person name="Kaur R."/>
            <person name="Stoldt M."/>
            <person name="Jongepier E."/>
            <person name="Feldmeyer B."/>
            <person name="Menzel F."/>
            <person name="Bornberg-Bauer E."/>
            <person name="Foitzik S."/>
        </authorList>
    </citation>
    <scope>NUCLEOTIDE SEQUENCE [LARGE SCALE GENOMIC DNA]</scope>
    <source>
        <tissue evidence="2">Whole body</tissue>
    </source>
</reference>
<evidence type="ECO:0000313" key="2">
    <source>
        <dbReference type="EMBL" id="TGZ35068.1"/>
    </source>
</evidence>